<sequence>MQILGISAYYHDSAAALVVDGEIVAAAQEERFSRKKHDAKFPIGAIAYCLKEAATTLQDIDQIVFYDKPLVKFERLLETYLAYAPKGLSSFITAMPIWLKEKLYLKTLLRKELAKLAECKTSQLPPVLFTEHHQAHAASAFFPSPFERAAVLCLDGVGEWATTSVWLGLGHQLTPQWEIDFPHSLGLLYSAFTYYIGFKVNSGEYKLMGLAPYGEPKYVDQILNHLLDLKEDGTFRLNMDYFNYSVGLTMTNQKFHALFGGPPRQGEGNLTQKDMDLASSIQKVTEEVVLRLAKTVKKELNVDYLCLAGGVALNCVANGRIVRESEFKDIWIQPAAGDAGGAVGAALAIWHQYHEKPRTPGTGDAPKGAAKGDRMKGSYLGPSFTTAEIIESLNTLDARYQQLDDRELMPRLAEILEHGNVVGWFSGRMEFGPRALGGRSIIGDPRSPKMQSVMNLKIKYRESFRPFAPSVLAERVSDYFDIDRPSPYMLLVAPVKEKLHIKMTQEQEQLFGIDKLNIPRSQIPAVTHVDYSARIQTVHKETNSRYYELIRHFEAQTGCAVLVNTSFNVRGEPIVCTPEDAYRCFMRTEMDYLVIENLLLAKSEQPKGNFDESWKTEFELD</sequence>
<name>A0ABT3B7K8_9CYAN</name>
<comment type="caution">
    <text evidence="5">The sequence shown here is derived from an EMBL/GenBank/DDBJ whole genome shotgun (WGS) entry which is preliminary data.</text>
</comment>
<dbReference type="InterPro" id="IPR051338">
    <property type="entry name" value="NodU/CmcH_Carbamoyltrnsfr"/>
</dbReference>
<evidence type="ECO:0000259" key="4">
    <source>
        <dbReference type="Pfam" id="PF16861"/>
    </source>
</evidence>
<dbReference type="Proteomes" id="UP001526143">
    <property type="component" value="Unassembled WGS sequence"/>
</dbReference>
<dbReference type="Gene3D" id="3.30.420.40">
    <property type="match status" value="2"/>
</dbReference>
<dbReference type="SUPFAM" id="SSF53067">
    <property type="entry name" value="Actin-like ATPase domain"/>
    <property type="match status" value="1"/>
</dbReference>
<dbReference type="InterPro" id="IPR031730">
    <property type="entry name" value="Carbam_trans_C"/>
</dbReference>
<dbReference type="Pfam" id="PF16861">
    <property type="entry name" value="Carbam_trans_C"/>
    <property type="match status" value="1"/>
</dbReference>
<dbReference type="InterPro" id="IPR003696">
    <property type="entry name" value="Carbtransf_dom"/>
</dbReference>
<keyword evidence="6" id="KW-1185">Reference proteome</keyword>
<dbReference type="PANTHER" id="PTHR34847:SF1">
    <property type="entry name" value="NODULATION PROTEIN U"/>
    <property type="match status" value="1"/>
</dbReference>
<evidence type="ECO:0000259" key="3">
    <source>
        <dbReference type="Pfam" id="PF02543"/>
    </source>
</evidence>
<protein>
    <submittedName>
        <fullName evidence="5">Carbamoyltransferase</fullName>
    </submittedName>
</protein>
<evidence type="ECO:0000313" key="5">
    <source>
        <dbReference type="EMBL" id="MCV3217366.1"/>
    </source>
</evidence>
<dbReference type="InterPro" id="IPR038152">
    <property type="entry name" value="Carbam_trans_C_sf"/>
</dbReference>
<comment type="similarity">
    <text evidence="1">Belongs to the NodU/CmcH family.</text>
</comment>
<evidence type="ECO:0000256" key="2">
    <source>
        <dbReference type="SAM" id="MobiDB-lite"/>
    </source>
</evidence>
<dbReference type="Gene3D" id="3.90.870.20">
    <property type="entry name" value="Carbamoyltransferase, C-terminal domain"/>
    <property type="match status" value="1"/>
</dbReference>
<dbReference type="Pfam" id="PF02543">
    <property type="entry name" value="Carbam_trans_N"/>
    <property type="match status" value="1"/>
</dbReference>
<feature type="domain" description="Carbamoyltransferase C-terminal" evidence="4">
    <location>
        <begin position="413"/>
        <end position="602"/>
    </location>
</feature>
<organism evidence="5 6">
    <name type="scientific">Plectonema radiosum NIES-515</name>
    <dbReference type="NCBI Taxonomy" id="2986073"/>
    <lineage>
        <taxon>Bacteria</taxon>
        <taxon>Bacillati</taxon>
        <taxon>Cyanobacteriota</taxon>
        <taxon>Cyanophyceae</taxon>
        <taxon>Oscillatoriophycideae</taxon>
        <taxon>Oscillatoriales</taxon>
        <taxon>Microcoleaceae</taxon>
        <taxon>Plectonema</taxon>
    </lineage>
</organism>
<evidence type="ECO:0000313" key="6">
    <source>
        <dbReference type="Proteomes" id="UP001526143"/>
    </source>
</evidence>
<dbReference type="PANTHER" id="PTHR34847">
    <property type="entry name" value="NODULATION PROTEIN U"/>
    <property type="match status" value="1"/>
</dbReference>
<reference evidence="5 6" key="1">
    <citation type="submission" date="2022-10" db="EMBL/GenBank/DDBJ databases">
        <title>Identification of biosynthetic pathway for the production of the potent trypsin inhibitor radiosumin.</title>
        <authorList>
            <person name="Fewer D.P."/>
            <person name="Delbaje E."/>
            <person name="Ouyang X."/>
            <person name="Agostino P.D."/>
            <person name="Wahlsten M."/>
            <person name="Jokela J."/>
            <person name="Permi P."/>
            <person name="Haapaniemi E."/>
            <person name="Koistinen H."/>
        </authorList>
    </citation>
    <scope>NUCLEOTIDE SEQUENCE [LARGE SCALE GENOMIC DNA]</scope>
    <source>
        <strain evidence="5 6">NIES-515</strain>
    </source>
</reference>
<dbReference type="InterPro" id="IPR043129">
    <property type="entry name" value="ATPase_NBD"/>
</dbReference>
<proteinExistence type="inferred from homology"/>
<feature type="domain" description="Carbamoyltransferase" evidence="3">
    <location>
        <begin position="2"/>
        <end position="347"/>
    </location>
</feature>
<evidence type="ECO:0000256" key="1">
    <source>
        <dbReference type="ARBA" id="ARBA00006129"/>
    </source>
</evidence>
<dbReference type="RefSeq" id="WP_263749072.1">
    <property type="nucleotide sequence ID" value="NZ_JAOWRF010000405.1"/>
</dbReference>
<feature type="region of interest" description="Disordered" evidence="2">
    <location>
        <begin position="356"/>
        <end position="375"/>
    </location>
</feature>
<dbReference type="CDD" id="cd24098">
    <property type="entry name" value="ASKHA_NBD_TobZ_N"/>
    <property type="match status" value="1"/>
</dbReference>
<accession>A0ABT3B7K8</accession>
<gene>
    <name evidence="5" type="ORF">OGM63_28315</name>
</gene>
<dbReference type="EMBL" id="JAOWRF010000405">
    <property type="protein sequence ID" value="MCV3217366.1"/>
    <property type="molecule type" value="Genomic_DNA"/>
</dbReference>